<dbReference type="Proteomes" id="UP000250321">
    <property type="component" value="Unassembled WGS sequence"/>
</dbReference>
<proteinExistence type="predicted"/>
<dbReference type="AlphaFoldDB" id="A0A315ACM8"/>
<feature type="domain" description="26S proteasome regulatory subunit RPN11 C-terminal" evidence="6">
    <location>
        <begin position="13"/>
        <end position="47"/>
    </location>
</feature>
<gene>
    <name evidence="7" type="ORF">Pyn_05031</name>
</gene>
<evidence type="ECO:0000313" key="7">
    <source>
        <dbReference type="EMBL" id="PQQ11966.1"/>
    </source>
</evidence>
<dbReference type="GO" id="GO:0000502">
    <property type="term" value="C:proteasome complex"/>
    <property type="evidence" value="ECO:0007669"/>
    <property type="project" value="UniProtKB-KW"/>
</dbReference>
<dbReference type="Pfam" id="PF23594">
    <property type="entry name" value="RPN11_C"/>
    <property type="match status" value="1"/>
</dbReference>
<keyword evidence="5" id="KW-0482">Metalloprotease</keyword>
<evidence type="ECO:0000256" key="4">
    <source>
        <dbReference type="ARBA" id="ARBA00022833"/>
    </source>
</evidence>
<reference evidence="7 8" key="1">
    <citation type="submission" date="2018-02" db="EMBL/GenBank/DDBJ databases">
        <title>Draft genome of wild Prunus yedoensis var. nudiflora.</title>
        <authorList>
            <person name="Baek S."/>
            <person name="Kim J.-H."/>
            <person name="Choi K."/>
            <person name="Kim G.-B."/>
            <person name="Cho A."/>
            <person name="Jang H."/>
            <person name="Shin C.-H."/>
            <person name="Yu H.-J."/>
            <person name="Mun J.-H."/>
        </authorList>
    </citation>
    <scope>NUCLEOTIDE SEQUENCE [LARGE SCALE GENOMIC DNA]</scope>
    <source>
        <strain evidence="8">cv. Jeju island</strain>
        <tissue evidence="7">Leaf</tissue>
    </source>
</reference>
<keyword evidence="7" id="KW-0647">Proteasome</keyword>
<keyword evidence="4" id="KW-0862">Zinc</keyword>
<sequence>MLLNLHKKKWTDGLMMRQFDAHSKTNEQTLQEMSNLAIKYNNALQEDGDA</sequence>
<dbReference type="GO" id="GO:0046872">
    <property type="term" value="F:metal ion binding"/>
    <property type="evidence" value="ECO:0007669"/>
    <property type="project" value="UniProtKB-KW"/>
</dbReference>
<dbReference type="EMBL" id="PJQY01000376">
    <property type="protein sequence ID" value="PQQ11966.1"/>
    <property type="molecule type" value="Genomic_DNA"/>
</dbReference>
<keyword evidence="3" id="KW-0378">Hydrolase</keyword>
<name>A0A315ACM8_PRUYE</name>
<accession>A0A315ACM8</accession>
<keyword evidence="2" id="KW-0479">Metal-binding</keyword>
<evidence type="ECO:0000256" key="1">
    <source>
        <dbReference type="ARBA" id="ARBA00022670"/>
    </source>
</evidence>
<dbReference type="InterPro" id="IPR056263">
    <property type="entry name" value="RPN11_C"/>
</dbReference>
<keyword evidence="1" id="KW-0645">Protease</keyword>
<dbReference type="OrthoDB" id="1428191at2759"/>
<evidence type="ECO:0000313" key="8">
    <source>
        <dbReference type="Proteomes" id="UP000250321"/>
    </source>
</evidence>
<dbReference type="GO" id="GO:0008237">
    <property type="term" value="F:metallopeptidase activity"/>
    <property type="evidence" value="ECO:0007669"/>
    <property type="project" value="UniProtKB-KW"/>
</dbReference>
<evidence type="ECO:0000256" key="5">
    <source>
        <dbReference type="ARBA" id="ARBA00023049"/>
    </source>
</evidence>
<dbReference type="GO" id="GO:0006508">
    <property type="term" value="P:proteolysis"/>
    <property type="evidence" value="ECO:0007669"/>
    <property type="project" value="UniProtKB-KW"/>
</dbReference>
<organism evidence="7 8">
    <name type="scientific">Prunus yedoensis var. nudiflora</name>
    <dbReference type="NCBI Taxonomy" id="2094558"/>
    <lineage>
        <taxon>Eukaryota</taxon>
        <taxon>Viridiplantae</taxon>
        <taxon>Streptophyta</taxon>
        <taxon>Embryophyta</taxon>
        <taxon>Tracheophyta</taxon>
        <taxon>Spermatophyta</taxon>
        <taxon>Magnoliopsida</taxon>
        <taxon>eudicotyledons</taxon>
        <taxon>Gunneridae</taxon>
        <taxon>Pentapetalae</taxon>
        <taxon>rosids</taxon>
        <taxon>fabids</taxon>
        <taxon>Rosales</taxon>
        <taxon>Rosaceae</taxon>
        <taxon>Amygdaloideae</taxon>
        <taxon>Amygdaleae</taxon>
        <taxon>Prunus</taxon>
    </lineage>
</organism>
<dbReference type="STRING" id="2094558.A0A315ACM8"/>
<evidence type="ECO:0000259" key="6">
    <source>
        <dbReference type="Pfam" id="PF23594"/>
    </source>
</evidence>
<protein>
    <submittedName>
        <fullName evidence="7">26S proteasome non-ATPase regulatory subunit 14 homolog</fullName>
    </submittedName>
</protein>
<evidence type="ECO:0000256" key="2">
    <source>
        <dbReference type="ARBA" id="ARBA00022723"/>
    </source>
</evidence>
<evidence type="ECO:0000256" key="3">
    <source>
        <dbReference type="ARBA" id="ARBA00022801"/>
    </source>
</evidence>
<keyword evidence="8" id="KW-1185">Reference proteome</keyword>
<comment type="caution">
    <text evidence="7">The sequence shown here is derived from an EMBL/GenBank/DDBJ whole genome shotgun (WGS) entry which is preliminary data.</text>
</comment>